<feature type="transmembrane region" description="Helical" evidence="8">
    <location>
        <begin position="152"/>
        <end position="171"/>
    </location>
</feature>
<keyword evidence="5 8" id="KW-0812">Transmembrane</keyword>
<keyword evidence="6 8" id="KW-1133">Transmembrane helix</keyword>
<feature type="transmembrane region" description="Helical" evidence="8">
    <location>
        <begin position="233"/>
        <end position="255"/>
    </location>
</feature>
<sequence length="411" mass="42561">MADKVIEETLAPFGDPVSPDEVSAPRRSRARLAGVTPTELISLFGSPALFVLIFVVFALWLGGDFYNSSLRMLEFSQAVPAMVITLGVVVCLSVGQFDLSIAYNASLCGFVVIGLFYRNDVPIWAAILLTLLLGSVVGLVNGLLVTKMHINAFIATLGTGGVLLGLGRVYSDGGQAITPSPTDHPLPPWFRDYLGSFQYVASTPVAVGILLVLVAALLHTINGRALPSSMSRPVRVAILAAVAAVVLGGVAVSGILERVSLNVVIFLALATGLWILMTYTTFGRNIYAVGSNPRAAGYAGISVAKHTTMAFVLAGLMAAVAGIMLSAAQGSAIQGAADGFLLPAYAGAFLATVLISRGRFHIWGAVAGSVGLIYVASGLVAGGVAYTWADVINGAVLIGAVALSSVVRRSR</sequence>
<feature type="transmembrane region" description="Helical" evidence="8">
    <location>
        <begin position="101"/>
        <end position="117"/>
    </location>
</feature>
<dbReference type="PANTHER" id="PTHR32196:SF21">
    <property type="entry name" value="ABC TRANSPORTER PERMEASE PROTEIN YPHD-RELATED"/>
    <property type="match status" value="1"/>
</dbReference>
<dbReference type="PANTHER" id="PTHR32196">
    <property type="entry name" value="ABC TRANSPORTER PERMEASE PROTEIN YPHD-RELATED-RELATED"/>
    <property type="match status" value="1"/>
</dbReference>
<keyword evidence="7 8" id="KW-0472">Membrane</keyword>
<feature type="transmembrane region" description="Helical" evidence="8">
    <location>
        <begin position="362"/>
        <end position="385"/>
    </location>
</feature>
<keyword evidence="2" id="KW-0813">Transport</keyword>
<feature type="transmembrane region" description="Helical" evidence="8">
    <location>
        <begin position="123"/>
        <end position="145"/>
    </location>
</feature>
<reference evidence="9 10" key="1">
    <citation type="submission" date="2018-09" db="EMBL/GenBank/DDBJ databases">
        <title>Genome sequencing of Nocardioides immobilis CCTCC AB 2017083 for comparison to Nocardioides silvaticus.</title>
        <authorList>
            <person name="Li C."/>
            <person name="Wang G."/>
        </authorList>
    </citation>
    <scope>NUCLEOTIDE SEQUENCE [LARGE SCALE GENOMIC DNA]</scope>
    <source>
        <strain evidence="9 10">CCTCC AB 2017083</strain>
    </source>
</reference>
<feature type="transmembrane region" description="Helical" evidence="8">
    <location>
        <begin position="261"/>
        <end position="282"/>
    </location>
</feature>
<comment type="subcellular location">
    <subcellularLocation>
        <location evidence="1">Cell membrane</location>
        <topology evidence="1">Multi-pass membrane protein</topology>
    </subcellularLocation>
</comment>
<evidence type="ECO:0000313" key="9">
    <source>
        <dbReference type="EMBL" id="RHW26247.1"/>
    </source>
</evidence>
<evidence type="ECO:0000256" key="4">
    <source>
        <dbReference type="ARBA" id="ARBA00022519"/>
    </source>
</evidence>
<gene>
    <name evidence="9" type="ORF">D0Z08_14845</name>
</gene>
<dbReference type="GO" id="GO:0022857">
    <property type="term" value="F:transmembrane transporter activity"/>
    <property type="evidence" value="ECO:0007669"/>
    <property type="project" value="InterPro"/>
</dbReference>
<keyword evidence="4" id="KW-0997">Cell inner membrane</keyword>
<evidence type="ECO:0000256" key="8">
    <source>
        <dbReference type="SAM" id="Phobius"/>
    </source>
</evidence>
<dbReference type="InterPro" id="IPR001851">
    <property type="entry name" value="ABC_transp_permease"/>
</dbReference>
<protein>
    <submittedName>
        <fullName evidence="9">ABC transporter permease</fullName>
    </submittedName>
</protein>
<dbReference type="EMBL" id="QXGH01000018">
    <property type="protein sequence ID" value="RHW26247.1"/>
    <property type="molecule type" value="Genomic_DNA"/>
</dbReference>
<dbReference type="GO" id="GO:0005886">
    <property type="term" value="C:plasma membrane"/>
    <property type="evidence" value="ECO:0007669"/>
    <property type="project" value="UniProtKB-SubCell"/>
</dbReference>
<feature type="transmembrane region" description="Helical" evidence="8">
    <location>
        <begin position="197"/>
        <end position="221"/>
    </location>
</feature>
<evidence type="ECO:0000256" key="1">
    <source>
        <dbReference type="ARBA" id="ARBA00004651"/>
    </source>
</evidence>
<evidence type="ECO:0000256" key="6">
    <source>
        <dbReference type="ARBA" id="ARBA00022989"/>
    </source>
</evidence>
<evidence type="ECO:0000256" key="7">
    <source>
        <dbReference type="ARBA" id="ARBA00023136"/>
    </source>
</evidence>
<dbReference type="AlphaFoldDB" id="A0A417Y107"/>
<evidence type="ECO:0000256" key="3">
    <source>
        <dbReference type="ARBA" id="ARBA00022475"/>
    </source>
</evidence>
<evidence type="ECO:0000256" key="5">
    <source>
        <dbReference type="ARBA" id="ARBA00022692"/>
    </source>
</evidence>
<feature type="transmembrane region" description="Helical" evidence="8">
    <location>
        <begin position="333"/>
        <end position="355"/>
    </location>
</feature>
<name>A0A417Y107_9ACTN</name>
<keyword evidence="10" id="KW-1185">Reference proteome</keyword>
<evidence type="ECO:0000313" key="10">
    <source>
        <dbReference type="Proteomes" id="UP000283644"/>
    </source>
</evidence>
<dbReference type="OrthoDB" id="9808136at2"/>
<feature type="transmembrane region" description="Helical" evidence="8">
    <location>
        <begin position="40"/>
        <end position="63"/>
    </location>
</feature>
<dbReference type="Proteomes" id="UP000283644">
    <property type="component" value="Unassembled WGS sequence"/>
</dbReference>
<evidence type="ECO:0000256" key="2">
    <source>
        <dbReference type="ARBA" id="ARBA00022448"/>
    </source>
</evidence>
<accession>A0A417Y107</accession>
<feature type="transmembrane region" description="Helical" evidence="8">
    <location>
        <begin position="75"/>
        <end position="94"/>
    </location>
</feature>
<comment type="caution">
    <text evidence="9">The sequence shown here is derived from an EMBL/GenBank/DDBJ whole genome shotgun (WGS) entry which is preliminary data.</text>
</comment>
<dbReference type="Pfam" id="PF02653">
    <property type="entry name" value="BPD_transp_2"/>
    <property type="match status" value="1"/>
</dbReference>
<keyword evidence="3" id="KW-1003">Cell membrane</keyword>
<dbReference type="CDD" id="cd06579">
    <property type="entry name" value="TM_PBP1_transp_AraH_like"/>
    <property type="match status" value="1"/>
</dbReference>
<proteinExistence type="predicted"/>
<feature type="transmembrane region" description="Helical" evidence="8">
    <location>
        <begin position="391"/>
        <end position="407"/>
    </location>
</feature>
<dbReference type="RefSeq" id="WP_118926033.1">
    <property type="nucleotide sequence ID" value="NZ_QXGH01000018.1"/>
</dbReference>
<organism evidence="9 10">
    <name type="scientific">Nocardioides immobilis</name>
    <dbReference type="NCBI Taxonomy" id="2049295"/>
    <lineage>
        <taxon>Bacteria</taxon>
        <taxon>Bacillati</taxon>
        <taxon>Actinomycetota</taxon>
        <taxon>Actinomycetes</taxon>
        <taxon>Propionibacteriales</taxon>
        <taxon>Nocardioidaceae</taxon>
        <taxon>Nocardioides</taxon>
    </lineage>
</organism>
<feature type="transmembrane region" description="Helical" evidence="8">
    <location>
        <begin position="303"/>
        <end position="327"/>
    </location>
</feature>